<comment type="similarity">
    <text evidence="3">Belongs to the HAD-like hydrolase superfamily. CbbY/CbbZ/Gph/YieH family.</text>
</comment>
<protein>
    <recommendedName>
        <fullName evidence="4">phosphoglycolate phosphatase</fullName>
        <ecNumber evidence="4">3.1.3.18</ecNumber>
    </recommendedName>
</protein>
<evidence type="ECO:0000256" key="3">
    <source>
        <dbReference type="ARBA" id="ARBA00006171"/>
    </source>
</evidence>
<dbReference type="InterPro" id="IPR050155">
    <property type="entry name" value="HAD-like_hydrolase_sf"/>
</dbReference>
<evidence type="ECO:0000256" key="1">
    <source>
        <dbReference type="ARBA" id="ARBA00000830"/>
    </source>
</evidence>
<dbReference type="GO" id="GO:0008967">
    <property type="term" value="F:phosphoglycolate phosphatase activity"/>
    <property type="evidence" value="ECO:0007669"/>
    <property type="project" value="UniProtKB-EC"/>
</dbReference>
<organism evidence="5 6">
    <name type="scientific">Candidatus Nitrobium versatile</name>
    <dbReference type="NCBI Taxonomy" id="2884831"/>
    <lineage>
        <taxon>Bacteria</taxon>
        <taxon>Pseudomonadati</taxon>
        <taxon>Nitrospirota</taxon>
        <taxon>Nitrospiria</taxon>
        <taxon>Nitrospirales</taxon>
        <taxon>Nitrospiraceae</taxon>
        <taxon>Candidatus Nitrobium</taxon>
    </lineage>
</organism>
<dbReference type="SFLD" id="SFLDG01135">
    <property type="entry name" value="C1.5.6:_HAD__Beta-PGM__Phospha"/>
    <property type="match status" value="1"/>
</dbReference>
<evidence type="ECO:0000313" key="6">
    <source>
        <dbReference type="Proteomes" id="UP000705867"/>
    </source>
</evidence>
<dbReference type="InterPro" id="IPR023198">
    <property type="entry name" value="PGP-like_dom2"/>
</dbReference>
<reference evidence="5" key="2">
    <citation type="submission" date="2021-08" db="EMBL/GenBank/DDBJ databases">
        <authorList>
            <person name="Dalcin Martins P."/>
        </authorList>
    </citation>
    <scope>NUCLEOTIDE SEQUENCE</scope>
    <source>
        <strain evidence="5">MAG_39</strain>
    </source>
</reference>
<dbReference type="Pfam" id="PF13419">
    <property type="entry name" value="HAD_2"/>
    <property type="match status" value="1"/>
</dbReference>
<dbReference type="SFLD" id="SFLDS00003">
    <property type="entry name" value="Haloacid_Dehalogenase"/>
    <property type="match status" value="1"/>
</dbReference>
<dbReference type="GO" id="GO:0006281">
    <property type="term" value="P:DNA repair"/>
    <property type="evidence" value="ECO:0007669"/>
    <property type="project" value="TreeGrafter"/>
</dbReference>
<dbReference type="NCBIfam" id="TIGR01549">
    <property type="entry name" value="HAD-SF-IA-v1"/>
    <property type="match status" value="1"/>
</dbReference>
<dbReference type="SFLD" id="SFLDG01129">
    <property type="entry name" value="C1.5:_HAD__Beta-PGM__Phosphata"/>
    <property type="match status" value="1"/>
</dbReference>
<dbReference type="EC" id="3.1.3.18" evidence="4"/>
<comment type="catalytic activity">
    <reaction evidence="1">
        <text>2-phosphoglycolate + H2O = glycolate + phosphate</text>
        <dbReference type="Rhea" id="RHEA:14369"/>
        <dbReference type="ChEBI" id="CHEBI:15377"/>
        <dbReference type="ChEBI" id="CHEBI:29805"/>
        <dbReference type="ChEBI" id="CHEBI:43474"/>
        <dbReference type="ChEBI" id="CHEBI:58033"/>
        <dbReference type="EC" id="3.1.3.18"/>
    </reaction>
</comment>
<sequence length="217" mass="23442">MSLRLIIFDLDGTLIDSSPDIADAINYAIDPYGLPPISVEETIGLVGEGVSRLMEKLIEREGIPADKDLLVGRFLEYYSAHLVDKTMVYPGVRETLEQLAVYKKAVISNKRESLSGAILQKLGLAPYLDIVVGSDTTRERKPSPVPVLYVLSHLGVSPEEAVMVGDSNYDIEAGRAAGVRTVAVTYGYRPVSFLKGADFIIDSLSALPDIAGKLSAT</sequence>
<dbReference type="AlphaFoldDB" id="A0A953JE57"/>
<dbReference type="InterPro" id="IPR041492">
    <property type="entry name" value="HAD_2"/>
</dbReference>
<dbReference type="EMBL" id="JAIOIV010000118">
    <property type="protein sequence ID" value="MBZ0157490.1"/>
    <property type="molecule type" value="Genomic_DNA"/>
</dbReference>
<dbReference type="Gene3D" id="3.40.50.1000">
    <property type="entry name" value="HAD superfamily/HAD-like"/>
    <property type="match status" value="1"/>
</dbReference>
<dbReference type="NCBIfam" id="TIGR01509">
    <property type="entry name" value="HAD-SF-IA-v3"/>
    <property type="match status" value="1"/>
</dbReference>
<proteinExistence type="inferred from homology"/>
<dbReference type="Gene3D" id="1.10.150.240">
    <property type="entry name" value="Putative phosphatase, domain 2"/>
    <property type="match status" value="1"/>
</dbReference>
<evidence type="ECO:0000256" key="4">
    <source>
        <dbReference type="ARBA" id="ARBA00013078"/>
    </source>
</evidence>
<dbReference type="InterPro" id="IPR006439">
    <property type="entry name" value="HAD-SF_hydro_IA"/>
</dbReference>
<reference evidence="5" key="1">
    <citation type="journal article" date="2021" name="bioRxiv">
        <title>Unraveling nitrogen, sulfur and carbon metabolic pathways and microbial community transcriptional responses to substrate deprivation and toxicity stresses in a bioreactor mimicking anoxic brackish coastal sediment conditions.</title>
        <authorList>
            <person name="Martins P.D."/>
            <person name="Echeveste M.J."/>
            <person name="Arshad A."/>
            <person name="Kurth J."/>
            <person name="Ouboter H."/>
            <person name="Jetten M.S.M."/>
            <person name="Welte C.U."/>
        </authorList>
    </citation>
    <scope>NUCLEOTIDE SEQUENCE</scope>
    <source>
        <strain evidence="5">MAG_39</strain>
    </source>
</reference>
<name>A0A953JE57_9BACT</name>
<comment type="caution">
    <text evidence="5">The sequence shown here is derived from an EMBL/GenBank/DDBJ whole genome shotgun (WGS) entry which is preliminary data.</text>
</comment>
<dbReference type="PANTHER" id="PTHR43434:SF1">
    <property type="entry name" value="PHOSPHOGLYCOLATE PHOSPHATASE"/>
    <property type="match status" value="1"/>
</dbReference>
<dbReference type="PANTHER" id="PTHR43434">
    <property type="entry name" value="PHOSPHOGLYCOLATE PHOSPHATASE"/>
    <property type="match status" value="1"/>
</dbReference>
<dbReference type="PRINTS" id="PR00413">
    <property type="entry name" value="HADHALOGNASE"/>
</dbReference>
<comment type="pathway">
    <text evidence="2">Organic acid metabolism; glycolate biosynthesis; glycolate from 2-phosphoglycolate: step 1/1.</text>
</comment>
<dbReference type="SUPFAM" id="SSF56784">
    <property type="entry name" value="HAD-like"/>
    <property type="match status" value="1"/>
</dbReference>
<evidence type="ECO:0000256" key="2">
    <source>
        <dbReference type="ARBA" id="ARBA00004818"/>
    </source>
</evidence>
<keyword evidence="5" id="KW-0378">Hydrolase</keyword>
<accession>A0A953JE57</accession>
<dbReference type="InterPro" id="IPR023214">
    <property type="entry name" value="HAD_sf"/>
</dbReference>
<dbReference type="GO" id="GO:0005829">
    <property type="term" value="C:cytosol"/>
    <property type="evidence" value="ECO:0007669"/>
    <property type="project" value="TreeGrafter"/>
</dbReference>
<gene>
    <name evidence="5" type="ORF">K8I29_14930</name>
</gene>
<dbReference type="Proteomes" id="UP000705867">
    <property type="component" value="Unassembled WGS sequence"/>
</dbReference>
<dbReference type="InterPro" id="IPR036412">
    <property type="entry name" value="HAD-like_sf"/>
</dbReference>
<evidence type="ECO:0000313" key="5">
    <source>
        <dbReference type="EMBL" id="MBZ0157490.1"/>
    </source>
</evidence>
<dbReference type="FunFam" id="3.40.50.1000:FF:000022">
    <property type="entry name" value="Phosphoglycolate phosphatase"/>
    <property type="match status" value="1"/>
</dbReference>